<protein>
    <submittedName>
        <fullName evidence="1">Uncharacterized protein</fullName>
    </submittedName>
</protein>
<reference evidence="1" key="1">
    <citation type="journal article" date="2017" name="Parasit. Vectors">
        <title>Sialotranscriptomics of Rhipicephalus zambeziensis reveals intricate expression profiles of secretory proteins and suggests tight temporal transcriptional regulation during blood-feeding.</title>
        <authorList>
            <person name="de Castro M.H."/>
            <person name="de Klerk D."/>
            <person name="Pienaar R."/>
            <person name="Rees D.J.G."/>
            <person name="Mans B.J."/>
        </authorList>
    </citation>
    <scope>NUCLEOTIDE SEQUENCE</scope>
    <source>
        <tissue evidence="1">Salivary glands</tissue>
    </source>
</reference>
<organism evidence="1">
    <name type="scientific">Rhipicephalus zambeziensis</name>
    <dbReference type="NCBI Taxonomy" id="60191"/>
    <lineage>
        <taxon>Eukaryota</taxon>
        <taxon>Metazoa</taxon>
        <taxon>Ecdysozoa</taxon>
        <taxon>Arthropoda</taxon>
        <taxon>Chelicerata</taxon>
        <taxon>Arachnida</taxon>
        <taxon>Acari</taxon>
        <taxon>Parasitiformes</taxon>
        <taxon>Ixodida</taxon>
        <taxon>Ixodoidea</taxon>
        <taxon>Ixodidae</taxon>
        <taxon>Rhipicephalinae</taxon>
        <taxon>Rhipicephalus</taxon>
        <taxon>Rhipicephalus</taxon>
    </lineage>
</organism>
<name>A0A224YGA7_9ACAR</name>
<proteinExistence type="predicted"/>
<evidence type="ECO:0000313" key="1">
    <source>
        <dbReference type="EMBL" id="MAA13243.1"/>
    </source>
</evidence>
<accession>A0A224YGA7</accession>
<sequence>MKSYPWATLCSMDEEDWTDASKGHGDCFSKWCVCAAHSTVILAKWYHCDLLYDLASLFWLSKKKKKCYNAIGRNTKQQRKRASAKCSRSGLALLFSLLFRRHLLESMARLSETTPMLSSVRRLGDAIALVATGLR</sequence>
<dbReference type="EMBL" id="GFPF01002097">
    <property type="protein sequence ID" value="MAA13243.1"/>
    <property type="molecule type" value="Transcribed_RNA"/>
</dbReference>
<dbReference type="AlphaFoldDB" id="A0A224YGA7"/>